<dbReference type="Pfam" id="PF13517">
    <property type="entry name" value="FG-GAP_3"/>
    <property type="match status" value="1"/>
</dbReference>
<evidence type="ECO:0000313" key="4">
    <source>
        <dbReference type="Proteomes" id="UP001167796"/>
    </source>
</evidence>
<dbReference type="InterPro" id="IPR013517">
    <property type="entry name" value="FG-GAP"/>
</dbReference>
<protein>
    <submittedName>
        <fullName evidence="3">VCBS repeat-containing protein</fullName>
    </submittedName>
</protein>
<feature type="signal peptide" evidence="2">
    <location>
        <begin position="1"/>
        <end position="33"/>
    </location>
</feature>
<dbReference type="Proteomes" id="UP001167796">
    <property type="component" value="Unassembled WGS sequence"/>
</dbReference>
<evidence type="ECO:0000256" key="2">
    <source>
        <dbReference type="SAM" id="SignalP"/>
    </source>
</evidence>
<dbReference type="EMBL" id="JAUQSX010000012">
    <property type="protein sequence ID" value="MDO7848651.1"/>
    <property type="molecule type" value="Genomic_DNA"/>
</dbReference>
<evidence type="ECO:0000256" key="1">
    <source>
        <dbReference type="ARBA" id="ARBA00022729"/>
    </source>
</evidence>
<evidence type="ECO:0000313" key="3">
    <source>
        <dbReference type="EMBL" id="MDO7848651.1"/>
    </source>
</evidence>
<keyword evidence="1 2" id="KW-0732">Signal</keyword>
<proteinExistence type="predicted"/>
<dbReference type="SUPFAM" id="SSF69318">
    <property type="entry name" value="Integrin alpha N-terminal domain"/>
    <property type="match status" value="1"/>
</dbReference>
<reference evidence="3" key="1">
    <citation type="submission" date="2023-07" db="EMBL/GenBank/DDBJ databases">
        <authorList>
            <person name="Kim M.K."/>
        </authorList>
    </citation>
    <scope>NUCLEOTIDE SEQUENCE</scope>
    <source>
        <strain evidence="3">M29</strain>
    </source>
</reference>
<comment type="caution">
    <text evidence="3">The sequence shown here is derived from an EMBL/GenBank/DDBJ whole genome shotgun (WGS) entry which is preliminary data.</text>
</comment>
<gene>
    <name evidence="3" type="ORF">Q5H92_19955</name>
</gene>
<sequence>MTRFSSFQGLPARLARPLVALGLGLLAAGPVRAQTPSFAPQTSFAVGIGPLGVAAADVNGDGKLDLLTANNGGTGSVSVLLNTTATGAATPSFAAQVAFSLVGPMPSAIAVADVNGDGKPDVLTVNYFPGNASVLLNTTATGAATPSFAAPANFTISNSSFSIATADVNGDGKPDLLTP</sequence>
<name>A0ABT9AFL8_9BACT</name>
<keyword evidence="4" id="KW-1185">Reference proteome</keyword>
<dbReference type="Gene3D" id="2.130.10.130">
    <property type="entry name" value="Integrin alpha, N-terminal"/>
    <property type="match status" value="1"/>
</dbReference>
<dbReference type="RefSeq" id="WP_305013320.1">
    <property type="nucleotide sequence ID" value="NZ_JAUQSX010000012.1"/>
</dbReference>
<dbReference type="Pfam" id="PF01839">
    <property type="entry name" value="FG-GAP"/>
    <property type="match status" value="1"/>
</dbReference>
<dbReference type="InterPro" id="IPR028994">
    <property type="entry name" value="Integrin_alpha_N"/>
</dbReference>
<feature type="non-terminal residue" evidence="3">
    <location>
        <position position="179"/>
    </location>
</feature>
<feature type="chain" id="PRO_5045527376" evidence="2">
    <location>
        <begin position="34"/>
        <end position="179"/>
    </location>
</feature>
<dbReference type="PANTHER" id="PTHR46580">
    <property type="entry name" value="SENSOR KINASE-RELATED"/>
    <property type="match status" value="1"/>
</dbReference>
<organism evidence="3 4">
    <name type="scientific">Hymenobacter mellowenesis</name>
    <dbReference type="NCBI Taxonomy" id="3063995"/>
    <lineage>
        <taxon>Bacteria</taxon>
        <taxon>Pseudomonadati</taxon>
        <taxon>Bacteroidota</taxon>
        <taxon>Cytophagia</taxon>
        <taxon>Cytophagales</taxon>
        <taxon>Hymenobacteraceae</taxon>
        <taxon>Hymenobacter</taxon>
    </lineage>
</organism>
<accession>A0ABT9AFL8</accession>
<dbReference type="PANTHER" id="PTHR46580:SF2">
    <property type="entry name" value="MAM DOMAIN-CONTAINING PROTEIN"/>
    <property type="match status" value="1"/>
</dbReference>